<comment type="similarity">
    <text evidence="1">Belongs to the isochorismatase family.</text>
</comment>
<dbReference type="Gene3D" id="3.40.50.850">
    <property type="entry name" value="Isochorismatase-like"/>
    <property type="match status" value="1"/>
</dbReference>
<keyword evidence="2 4" id="KW-0378">Hydrolase</keyword>
<gene>
    <name evidence="4" type="ORF">RAK27_04405</name>
</gene>
<proteinExistence type="inferred from homology"/>
<evidence type="ECO:0000313" key="5">
    <source>
        <dbReference type="Proteomes" id="UP001290462"/>
    </source>
</evidence>
<dbReference type="InterPro" id="IPR050272">
    <property type="entry name" value="Isochorismatase-like_hydrls"/>
</dbReference>
<dbReference type="AlphaFoldDB" id="A0AAW9JQV2"/>
<dbReference type="Proteomes" id="UP001290462">
    <property type="component" value="Unassembled WGS sequence"/>
</dbReference>
<dbReference type="RefSeq" id="WP_322808573.1">
    <property type="nucleotide sequence ID" value="NZ_JAVBVO010000003.1"/>
</dbReference>
<dbReference type="PANTHER" id="PTHR43540">
    <property type="entry name" value="PEROXYUREIDOACRYLATE/UREIDOACRYLATE AMIDOHYDROLASE-RELATED"/>
    <property type="match status" value="1"/>
</dbReference>
<dbReference type="InterPro" id="IPR036380">
    <property type="entry name" value="Isochorismatase-like_sf"/>
</dbReference>
<evidence type="ECO:0000256" key="1">
    <source>
        <dbReference type="ARBA" id="ARBA00006336"/>
    </source>
</evidence>
<dbReference type="InterPro" id="IPR000868">
    <property type="entry name" value="Isochorismatase-like_dom"/>
</dbReference>
<dbReference type="PANTHER" id="PTHR43540:SF1">
    <property type="entry name" value="ISOCHORISMATASE HYDROLASE"/>
    <property type="match status" value="1"/>
</dbReference>
<protein>
    <submittedName>
        <fullName evidence="4">Cysteine hydrolase family protein</fullName>
        <ecNumber evidence="4">3.-.-.-</ecNumber>
    </submittedName>
</protein>
<dbReference type="Pfam" id="PF00857">
    <property type="entry name" value="Isochorismatase"/>
    <property type="match status" value="1"/>
</dbReference>
<reference evidence="4" key="1">
    <citation type="submission" date="2023-08" db="EMBL/GenBank/DDBJ databases">
        <title>Genomic characterization of piscicolin 126 produced by Carnobacterium maltaromaticum CM22 strain isolated from salmon (Salmo salar).</title>
        <authorList>
            <person name="Gonzalez-Gragera E."/>
            <person name="Garcia-Lopez J.D."/>
            <person name="Teso-Perez C."/>
            <person name="Gimenez-Hernandez I."/>
            <person name="Peralta-Sanchez J.M."/>
            <person name="Valdivia E."/>
            <person name="Montalban-Lopez M."/>
            <person name="Martin-Platero A.M."/>
            <person name="Banos A."/>
            <person name="Martinez-Bueno M."/>
        </authorList>
    </citation>
    <scope>NUCLEOTIDE SEQUENCE</scope>
    <source>
        <strain evidence="4">CM22</strain>
    </source>
</reference>
<dbReference type="CDD" id="cd01014">
    <property type="entry name" value="nicotinamidase_related"/>
    <property type="match status" value="1"/>
</dbReference>
<feature type="domain" description="Isochorismatase-like" evidence="3">
    <location>
        <begin position="7"/>
        <end position="157"/>
    </location>
</feature>
<evidence type="ECO:0000259" key="3">
    <source>
        <dbReference type="Pfam" id="PF00857"/>
    </source>
</evidence>
<dbReference type="EMBL" id="JAVBVO010000003">
    <property type="protein sequence ID" value="MDZ5757893.1"/>
    <property type="molecule type" value="Genomic_DNA"/>
</dbReference>
<dbReference type="SUPFAM" id="SSF52499">
    <property type="entry name" value="Isochorismatase-like hydrolases"/>
    <property type="match status" value="1"/>
</dbReference>
<dbReference type="EC" id="3.-.-.-" evidence="4"/>
<evidence type="ECO:0000256" key="2">
    <source>
        <dbReference type="ARBA" id="ARBA00022801"/>
    </source>
</evidence>
<organism evidence="4 5">
    <name type="scientific">Carnobacterium maltaromaticum</name>
    <name type="common">Carnobacterium piscicola</name>
    <dbReference type="NCBI Taxonomy" id="2751"/>
    <lineage>
        <taxon>Bacteria</taxon>
        <taxon>Bacillati</taxon>
        <taxon>Bacillota</taxon>
        <taxon>Bacilli</taxon>
        <taxon>Lactobacillales</taxon>
        <taxon>Carnobacteriaceae</taxon>
        <taxon>Carnobacterium</taxon>
    </lineage>
</organism>
<accession>A0AAW9JQV2</accession>
<dbReference type="GO" id="GO:0016787">
    <property type="term" value="F:hydrolase activity"/>
    <property type="evidence" value="ECO:0007669"/>
    <property type="project" value="UniProtKB-KW"/>
</dbReference>
<evidence type="ECO:0000313" key="4">
    <source>
        <dbReference type="EMBL" id="MDZ5757893.1"/>
    </source>
</evidence>
<sequence>MADKSHSVLLVVDVQKAFNDVSWGERSNQTAESHIAELITLFRQNEIDVIHIKHQSNNPESLFYPEHITSEFKSEATPLKDELILTKTVNSAFIGTNLEEILHEKGITKLYIVGLTTPHCISTTTRMAANLGFKCYLVEDATASFELIGHTGIKYSANEVQELTIVTLNEEFAEILSTSQVQEQFE</sequence>
<name>A0AAW9JQV2_CARML</name>
<comment type="caution">
    <text evidence="4">The sequence shown here is derived from an EMBL/GenBank/DDBJ whole genome shotgun (WGS) entry which is preliminary data.</text>
</comment>